<organism evidence="1 2">
    <name type="scientific">Steinernema carpocapsae</name>
    <name type="common">Entomopathogenic nematode</name>
    <dbReference type="NCBI Taxonomy" id="34508"/>
    <lineage>
        <taxon>Eukaryota</taxon>
        <taxon>Metazoa</taxon>
        <taxon>Ecdysozoa</taxon>
        <taxon>Nematoda</taxon>
        <taxon>Chromadorea</taxon>
        <taxon>Rhabditida</taxon>
        <taxon>Tylenchina</taxon>
        <taxon>Panagrolaimomorpha</taxon>
        <taxon>Strongyloidoidea</taxon>
        <taxon>Steinernematidae</taxon>
        <taxon>Steinernema</taxon>
    </lineage>
</organism>
<dbReference type="Proteomes" id="UP000298663">
    <property type="component" value="Chromosome X"/>
</dbReference>
<gene>
    <name evidence="1" type="ORF">L596_004271</name>
</gene>
<evidence type="ECO:0000313" key="1">
    <source>
        <dbReference type="EMBL" id="TMS37317.1"/>
    </source>
</evidence>
<accession>A0A4U8UYU2</accession>
<dbReference type="AlphaFoldDB" id="A0A4U8UYU2"/>
<reference evidence="1 2" key="2">
    <citation type="journal article" date="2019" name="G3 (Bethesda)">
        <title>Hybrid Assembly of the Genome of the Entomopathogenic Nematode Steinernema carpocapsae Identifies the X-Chromosome.</title>
        <authorList>
            <person name="Serra L."/>
            <person name="Macchietto M."/>
            <person name="Macias-Munoz A."/>
            <person name="McGill C.J."/>
            <person name="Rodriguez I.M."/>
            <person name="Rodriguez B."/>
            <person name="Murad R."/>
            <person name="Mortazavi A."/>
        </authorList>
    </citation>
    <scope>NUCLEOTIDE SEQUENCE [LARGE SCALE GENOMIC DNA]</scope>
    <source>
        <strain evidence="1 2">ALL</strain>
    </source>
</reference>
<sequence length="85" mass="9643">MMAMSPRPDYENEHIGCRWIILHETDSSNEPMIVMASAEGLACLRDFTLISILHSSLVRTINFLGHVSSQDPRIFLLKLFLCCCC</sequence>
<name>A0A4U8UYU2_STECR</name>
<dbReference type="EMBL" id="AZBU02000001">
    <property type="protein sequence ID" value="TMS37317.1"/>
    <property type="molecule type" value="Genomic_DNA"/>
</dbReference>
<dbReference type="EMBL" id="CM016762">
    <property type="protein sequence ID" value="TMS37317.1"/>
    <property type="molecule type" value="Genomic_DNA"/>
</dbReference>
<keyword evidence="2" id="KW-1185">Reference proteome</keyword>
<proteinExistence type="predicted"/>
<protein>
    <submittedName>
        <fullName evidence="1">Uncharacterized protein</fullName>
    </submittedName>
</protein>
<reference evidence="1 2" key="1">
    <citation type="journal article" date="2015" name="Genome Biol.">
        <title>Comparative genomics of Steinernema reveals deeply conserved gene regulatory networks.</title>
        <authorList>
            <person name="Dillman A.R."/>
            <person name="Macchietto M."/>
            <person name="Porter C.F."/>
            <person name="Rogers A."/>
            <person name="Williams B."/>
            <person name="Antoshechkin I."/>
            <person name="Lee M.M."/>
            <person name="Goodwin Z."/>
            <person name="Lu X."/>
            <person name="Lewis E.E."/>
            <person name="Goodrich-Blair H."/>
            <person name="Stock S.P."/>
            <person name="Adams B.J."/>
            <person name="Sternberg P.W."/>
            <person name="Mortazavi A."/>
        </authorList>
    </citation>
    <scope>NUCLEOTIDE SEQUENCE [LARGE SCALE GENOMIC DNA]</scope>
    <source>
        <strain evidence="1 2">ALL</strain>
    </source>
</reference>
<comment type="caution">
    <text evidence="1">The sequence shown here is derived from an EMBL/GenBank/DDBJ whole genome shotgun (WGS) entry which is preliminary data.</text>
</comment>
<evidence type="ECO:0000313" key="2">
    <source>
        <dbReference type="Proteomes" id="UP000298663"/>
    </source>
</evidence>